<dbReference type="OrthoDB" id="1051641at2759"/>
<dbReference type="PANTHER" id="PTHR31286:SF167">
    <property type="entry name" value="OS09G0268800 PROTEIN"/>
    <property type="match status" value="1"/>
</dbReference>
<accession>A0A834THG4</accession>
<feature type="domain" description="Zinc knuckle CX2CX4HX4C" evidence="3">
    <location>
        <begin position="211"/>
        <end position="256"/>
    </location>
</feature>
<dbReference type="GO" id="GO:0016740">
    <property type="term" value="F:transferase activity"/>
    <property type="evidence" value="ECO:0007669"/>
    <property type="project" value="UniProtKB-KW"/>
</dbReference>
<feature type="compositionally biased region" description="Basic and acidic residues" evidence="1">
    <location>
        <begin position="366"/>
        <end position="377"/>
    </location>
</feature>
<evidence type="ECO:0000313" key="5">
    <source>
        <dbReference type="Proteomes" id="UP000634136"/>
    </source>
</evidence>
<dbReference type="Proteomes" id="UP000634136">
    <property type="component" value="Unassembled WGS sequence"/>
</dbReference>
<comment type="caution">
    <text evidence="4">The sequence shown here is derived from an EMBL/GenBank/DDBJ whole genome shotgun (WGS) entry which is preliminary data.</text>
</comment>
<keyword evidence="5" id="KW-1185">Reference proteome</keyword>
<keyword evidence="4" id="KW-0808">Transferase</keyword>
<sequence>MRLTARMTSYGRNTREIGWIDPSDSDVSGEMEEIRNPNNIIKRPPPSPRPTRAPLVYANQEDLNANRQFWGNCLIVVLVDERPFKVQRLQSIINSFWLLCGSVRVIGGDHNQFVLNFEFPEDMAHILSEGPWSIQGALLVVFPWEPNLVLGRVLLTEISIWVHLWDIPLEYQTPAVANQIASLVGAVREVDWALTIPRNLRFMRVRVRIPIHHPLMMGIILVTDEGEELWIQFRYERIYRLCCGCGRVGHICEECDWSREQVDLALDTHRFCNHPHRRTTFVRALHIRDGYGYRPRRSDPVTFEFDPWAPLDAHGNMPPPSQHESFTEDDSLHTESIPNHVVDTQPDLNSEGDPNHPQPQTVKLLDPSHPDSYDPKHDQSLKWVEYAPREFGLATGWPNEDPVLSSNARNKEPMMEYAQSSWQGILEVHENLSNTQNLTQQFELAESSNTKMIPQVNHEAEVESMTAGTLSRMPSSAYDHPVRDQEVPLQIIISEKPQGDEDNMTKEDELLVEITDELTVATEMQVMDNNDVVSTQDDQQNDDLNLSLQWNGTYFQLTQLQDKEAATSPPLQQHITLSKNVIHSITGYSYSTARDSKQDWRSTKSDDVPSIYLSVENNDGVLKK</sequence>
<evidence type="ECO:0000256" key="1">
    <source>
        <dbReference type="SAM" id="MobiDB-lite"/>
    </source>
</evidence>
<dbReference type="Pfam" id="PF14392">
    <property type="entry name" value="zf-CCHC_4"/>
    <property type="match status" value="1"/>
</dbReference>
<organism evidence="4 5">
    <name type="scientific">Senna tora</name>
    <dbReference type="NCBI Taxonomy" id="362788"/>
    <lineage>
        <taxon>Eukaryota</taxon>
        <taxon>Viridiplantae</taxon>
        <taxon>Streptophyta</taxon>
        <taxon>Embryophyta</taxon>
        <taxon>Tracheophyta</taxon>
        <taxon>Spermatophyta</taxon>
        <taxon>Magnoliopsida</taxon>
        <taxon>eudicotyledons</taxon>
        <taxon>Gunneridae</taxon>
        <taxon>Pentapetalae</taxon>
        <taxon>rosids</taxon>
        <taxon>fabids</taxon>
        <taxon>Fabales</taxon>
        <taxon>Fabaceae</taxon>
        <taxon>Caesalpinioideae</taxon>
        <taxon>Cassia clade</taxon>
        <taxon>Senna</taxon>
    </lineage>
</organism>
<dbReference type="Pfam" id="PF14111">
    <property type="entry name" value="DUF4283"/>
    <property type="match status" value="1"/>
</dbReference>
<name>A0A834THG4_9FABA</name>
<reference evidence="4" key="1">
    <citation type="submission" date="2020-09" db="EMBL/GenBank/DDBJ databases">
        <title>Genome-Enabled Discovery of Anthraquinone Biosynthesis in Senna tora.</title>
        <authorList>
            <person name="Kang S.-H."/>
            <person name="Pandey R.P."/>
            <person name="Lee C.-M."/>
            <person name="Sim J.-S."/>
            <person name="Jeong J.-T."/>
            <person name="Choi B.-S."/>
            <person name="Jung M."/>
            <person name="Ginzburg D."/>
            <person name="Zhao K."/>
            <person name="Won S.Y."/>
            <person name="Oh T.-J."/>
            <person name="Yu Y."/>
            <person name="Kim N.-H."/>
            <person name="Lee O.R."/>
            <person name="Lee T.-H."/>
            <person name="Bashyal P."/>
            <person name="Kim T.-S."/>
            <person name="Lee W.-H."/>
            <person name="Kawkins C."/>
            <person name="Kim C.-K."/>
            <person name="Kim J.S."/>
            <person name="Ahn B.O."/>
            <person name="Rhee S.Y."/>
            <person name="Sohng J.K."/>
        </authorList>
    </citation>
    <scope>NUCLEOTIDE SEQUENCE</scope>
    <source>
        <tissue evidence="4">Leaf</tissue>
    </source>
</reference>
<dbReference type="AlphaFoldDB" id="A0A834THG4"/>
<gene>
    <name evidence="4" type="ORF">G2W53_026566</name>
</gene>
<proteinExistence type="predicted"/>
<evidence type="ECO:0000313" key="4">
    <source>
        <dbReference type="EMBL" id="KAF7821111.1"/>
    </source>
</evidence>
<dbReference type="InterPro" id="IPR025836">
    <property type="entry name" value="Zn_knuckle_CX2CX4HX4C"/>
</dbReference>
<feature type="region of interest" description="Disordered" evidence="1">
    <location>
        <begin position="312"/>
        <end position="377"/>
    </location>
</feature>
<dbReference type="PANTHER" id="PTHR31286">
    <property type="entry name" value="GLYCINE-RICH CELL WALL STRUCTURAL PROTEIN 1.8-LIKE"/>
    <property type="match status" value="1"/>
</dbReference>
<evidence type="ECO:0000259" key="2">
    <source>
        <dbReference type="Pfam" id="PF14111"/>
    </source>
</evidence>
<protein>
    <submittedName>
        <fullName evidence="4">Pyruvate carboxyltransferase</fullName>
    </submittedName>
</protein>
<dbReference type="InterPro" id="IPR025558">
    <property type="entry name" value="DUF4283"/>
</dbReference>
<evidence type="ECO:0000259" key="3">
    <source>
        <dbReference type="Pfam" id="PF14392"/>
    </source>
</evidence>
<dbReference type="EMBL" id="JAAIUW010000008">
    <property type="protein sequence ID" value="KAF7821111.1"/>
    <property type="molecule type" value="Genomic_DNA"/>
</dbReference>
<feature type="domain" description="DUF4283" evidence="2">
    <location>
        <begin position="68"/>
        <end position="148"/>
    </location>
</feature>
<keyword evidence="4" id="KW-0670">Pyruvate</keyword>
<dbReference type="InterPro" id="IPR040256">
    <property type="entry name" value="At4g02000-like"/>
</dbReference>